<dbReference type="SUPFAM" id="SSF103473">
    <property type="entry name" value="MFS general substrate transporter"/>
    <property type="match status" value="1"/>
</dbReference>
<dbReference type="PANTHER" id="PTHR43791">
    <property type="entry name" value="PERMEASE-RELATED"/>
    <property type="match status" value="1"/>
</dbReference>
<feature type="transmembrane region" description="Helical" evidence="6">
    <location>
        <begin position="170"/>
        <end position="191"/>
    </location>
</feature>
<feature type="domain" description="Major facilitator superfamily (MFS) profile" evidence="7">
    <location>
        <begin position="37"/>
        <end position="460"/>
    </location>
</feature>
<protein>
    <submittedName>
        <fullName evidence="8">MFS transporter</fullName>
    </submittedName>
</protein>
<dbReference type="OrthoDB" id="2985014at2759"/>
<dbReference type="Pfam" id="PF07690">
    <property type="entry name" value="MFS_1"/>
    <property type="match status" value="1"/>
</dbReference>
<sequence length="479" mass="53355">MADTADTAEKALKGDDQYVSYSPEEEKALVKKLDWRIIPLVSFMYFLAFLDRVNIGNAKVANNDVKGDTMEASLGLDNFQFNWTVAIFFIPYCLLEVPSNFMMRIAGPKIWLARIMVTWGIISTCQAFASNFAGIMACRALLGAAEAGLFPGVMFFFTFWYRKHEISTRVAVLFSFNSIASAFSGLLATALAQLNGQGNLKGWQWILILEGAPSVIVGFVAFFMLPNFPQNSQFFLTPREQEIAIARLPTTAASLTEKHFDLNEFWVTLKDPVLILFSLAAFFMVLPGYGTTYFRPSIIAGLGFTGNMANLMSAWPGVVTAVFDQYWGWRSDKYKERPMHIQFALFTGLVGSALLLTGQIRLWAPGLRYFFMFVSAFAGPALPILFSYRANTLKGSTAQATATGLTIAIGNIGGFIAPFAYPNSWAPLYINAIWISFALTLAAMVCVQLIWMYEIRMRKTSEEWARELASDTELNARDA</sequence>
<name>A0A139AZT9_GONPJ</name>
<keyword evidence="4 6" id="KW-1133">Transmembrane helix</keyword>
<dbReference type="InterPro" id="IPR036259">
    <property type="entry name" value="MFS_trans_sf"/>
</dbReference>
<feature type="transmembrane region" description="Helical" evidence="6">
    <location>
        <begin position="33"/>
        <end position="50"/>
    </location>
</feature>
<evidence type="ECO:0000259" key="7">
    <source>
        <dbReference type="PROSITE" id="PS50850"/>
    </source>
</evidence>
<evidence type="ECO:0000256" key="2">
    <source>
        <dbReference type="ARBA" id="ARBA00022448"/>
    </source>
</evidence>
<evidence type="ECO:0000313" key="9">
    <source>
        <dbReference type="Proteomes" id="UP000070544"/>
    </source>
</evidence>
<accession>A0A139AZT9</accession>
<keyword evidence="9" id="KW-1185">Reference proteome</keyword>
<feature type="transmembrane region" description="Helical" evidence="6">
    <location>
        <begin position="273"/>
        <end position="292"/>
    </location>
</feature>
<dbReference type="Proteomes" id="UP000070544">
    <property type="component" value="Unassembled WGS sequence"/>
</dbReference>
<dbReference type="InterPro" id="IPR011701">
    <property type="entry name" value="MFS"/>
</dbReference>
<dbReference type="FunFam" id="1.20.1250.20:FF:000018">
    <property type="entry name" value="MFS transporter permease"/>
    <property type="match status" value="1"/>
</dbReference>
<dbReference type="Gene3D" id="1.20.1250.20">
    <property type="entry name" value="MFS general substrate transporter like domains"/>
    <property type="match status" value="2"/>
</dbReference>
<comment type="subcellular location">
    <subcellularLocation>
        <location evidence="1">Membrane</location>
        <topology evidence="1">Multi-pass membrane protein</topology>
    </subcellularLocation>
</comment>
<reference evidence="8 9" key="1">
    <citation type="journal article" date="2015" name="Genome Biol. Evol.">
        <title>Phylogenomic analyses indicate that early fungi evolved digesting cell walls of algal ancestors of land plants.</title>
        <authorList>
            <person name="Chang Y."/>
            <person name="Wang S."/>
            <person name="Sekimoto S."/>
            <person name="Aerts A.L."/>
            <person name="Choi C."/>
            <person name="Clum A."/>
            <person name="LaButti K.M."/>
            <person name="Lindquist E.A."/>
            <person name="Yee Ngan C."/>
            <person name="Ohm R.A."/>
            <person name="Salamov A.A."/>
            <person name="Grigoriev I.V."/>
            <person name="Spatafora J.W."/>
            <person name="Berbee M.L."/>
        </authorList>
    </citation>
    <scope>NUCLEOTIDE SEQUENCE [LARGE SCALE GENOMIC DNA]</scope>
    <source>
        <strain evidence="8 9">JEL478</strain>
    </source>
</reference>
<organism evidence="8 9">
    <name type="scientific">Gonapodya prolifera (strain JEL478)</name>
    <name type="common">Monoblepharis prolifera</name>
    <dbReference type="NCBI Taxonomy" id="1344416"/>
    <lineage>
        <taxon>Eukaryota</taxon>
        <taxon>Fungi</taxon>
        <taxon>Fungi incertae sedis</taxon>
        <taxon>Chytridiomycota</taxon>
        <taxon>Chytridiomycota incertae sedis</taxon>
        <taxon>Monoblepharidomycetes</taxon>
        <taxon>Monoblepharidales</taxon>
        <taxon>Gonapodyaceae</taxon>
        <taxon>Gonapodya</taxon>
    </lineage>
</organism>
<feature type="transmembrane region" description="Helical" evidence="6">
    <location>
        <begin position="141"/>
        <end position="161"/>
    </location>
</feature>
<dbReference type="STRING" id="1344416.A0A139AZT9"/>
<feature type="transmembrane region" description="Helical" evidence="6">
    <location>
        <begin position="400"/>
        <end position="421"/>
    </location>
</feature>
<dbReference type="EMBL" id="KQ965731">
    <property type="protein sequence ID" value="KXS22073.1"/>
    <property type="molecule type" value="Genomic_DNA"/>
</dbReference>
<gene>
    <name evidence="8" type="ORF">M427DRAFT_150456</name>
</gene>
<evidence type="ECO:0000256" key="1">
    <source>
        <dbReference type="ARBA" id="ARBA00004141"/>
    </source>
</evidence>
<dbReference type="InterPro" id="IPR020846">
    <property type="entry name" value="MFS_dom"/>
</dbReference>
<keyword evidence="3 6" id="KW-0812">Transmembrane</keyword>
<feature type="transmembrane region" description="Helical" evidence="6">
    <location>
        <begin position="369"/>
        <end position="388"/>
    </location>
</feature>
<feature type="transmembrane region" description="Helical" evidence="6">
    <location>
        <begin position="111"/>
        <end position="129"/>
    </location>
</feature>
<dbReference type="PROSITE" id="PS50850">
    <property type="entry name" value="MFS"/>
    <property type="match status" value="1"/>
</dbReference>
<keyword evidence="2" id="KW-0813">Transport</keyword>
<dbReference type="GO" id="GO:0016020">
    <property type="term" value="C:membrane"/>
    <property type="evidence" value="ECO:0007669"/>
    <property type="project" value="UniProtKB-SubCell"/>
</dbReference>
<evidence type="ECO:0000256" key="3">
    <source>
        <dbReference type="ARBA" id="ARBA00022692"/>
    </source>
</evidence>
<evidence type="ECO:0000256" key="4">
    <source>
        <dbReference type="ARBA" id="ARBA00022989"/>
    </source>
</evidence>
<dbReference type="GO" id="GO:0022857">
    <property type="term" value="F:transmembrane transporter activity"/>
    <property type="evidence" value="ECO:0007669"/>
    <property type="project" value="InterPro"/>
</dbReference>
<feature type="transmembrane region" description="Helical" evidence="6">
    <location>
        <begin position="80"/>
        <end position="99"/>
    </location>
</feature>
<evidence type="ECO:0000313" key="8">
    <source>
        <dbReference type="EMBL" id="KXS22073.1"/>
    </source>
</evidence>
<dbReference type="AlphaFoldDB" id="A0A139AZT9"/>
<keyword evidence="5 6" id="KW-0472">Membrane</keyword>
<evidence type="ECO:0000256" key="6">
    <source>
        <dbReference type="SAM" id="Phobius"/>
    </source>
</evidence>
<feature type="transmembrane region" description="Helical" evidence="6">
    <location>
        <begin position="298"/>
        <end position="323"/>
    </location>
</feature>
<feature type="transmembrane region" description="Helical" evidence="6">
    <location>
        <begin position="203"/>
        <end position="225"/>
    </location>
</feature>
<feature type="transmembrane region" description="Helical" evidence="6">
    <location>
        <begin position="343"/>
        <end position="363"/>
    </location>
</feature>
<dbReference type="PANTHER" id="PTHR43791:SF36">
    <property type="entry name" value="TRANSPORTER, PUTATIVE (AFU_ORTHOLOGUE AFUA_6G08340)-RELATED"/>
    <property type="match status" value="1"/>
</dbReference>
<evidence type="ECO:0000256" key="5">
    <source>
        <dbReference type="ARBA" id="ARBA00023136"/>
    </source>
</evidence>
<proteinExistence type="predicted"/>
<feature type="transmembrane region" description="Helical" evidence="6">
    <location>
        <begin position="433"/>
        <end position="453"/>
    </location>
</feature>